<name>A0ABQ3UFA3_STRHY</name>
<feature type="coiled-coil region" evidence="1">
    <location>
        <begin position="178"/>
        <end position="212"/>
    </location>
</feature>
<accession>A0ABQ3UFA3</accession>
<evidence type="ECO:0000313" key="3">
    <source>
        <dbReference type="Proteomes" id="UP001054854"/>
    </source>
</evidence>
<dbReference type="Proteomes" id="UP001054854">
    <property type="component" value="Unassembled WGS sequence"/>
</dbReference>
<proteinExistence type="predicted"/>
<dbReference type="EMBL" id="BNEK01000007">
    <property type="protein sequence ID" value="GHJ34284.1"/>
    <property type="molecule type" value="Genomic_DNA"/>
</dbReference>
<protein>
    <submittedName>
        <fullName evidence="2">Uncharacterized protein</fullName>
    </submittedName>
</protein>
<evidence type="ECO:0000313" key="2">
    <source>
        <dbReference type="EMBL" id="GHJ34284.1"/>
    </source>
</evidence>
<comment type="caution">
    <text evidence="2">The sequence shown here is derived from an EMBL/GenBank/DDBJ whole genome shotgun (WGS) entry which is preliminary data.</text>
</comment>
<evidence type="ECO:0000256" key="1">
    <source>
        <dbReference type="SAM" id="Coils"/>
    </source>
</evidence>
<sequence>MTDQPKHRALLARLEAERAHHESCTALSSVEEAGIAHSGMAAGLHIAAIRVVEEFEGPEAARKYMQRTTPEPGMTLAGTPHADLYFCPTAEEVESAAHGGFDQCCGQTELHVPLPDVPGTHALSELLSRRRRETYTARKQTDTGLREQYAAAIDRLRDSGGVYSLEDHERDRIAETVLAIRDQRMEQLATRIAELEKQVAEAAEDYAQLENHTDATCEAVQRRDAAEAALARVREYLETSDDDGIRTRETVLRFLEAAEQAAREAS</sequence>
<keyword evidence="3" id="KW-1185">Reference proteome</keyword>
<organism evidence="2 3">
    <name type="scientific">Streptomyces hygroscopicus</name>
    <dbReference type="NCBI Taxonomy" id="1912"/>
    <lineage>
        <taxon>Bacteria</taxon>
        <taxon>Bacillati</taxon>
        <taxon>Actinomycetota</taxon>
        <taxon>Actinomycetes</taxon>
        <taxon>Kitasatosporales</taxon>
        <taxon>Streptomycetaceae</taxon>
        <taxon>Streptomyces</taxon>
        <taxon>Streptomyces violaceusniger group</taxon>
    </lineage>
</organism>
<reference evidence="2" key="1">
    <citation type="submission" date="2024-05" db="EMBL/GenBank/DDBJ databases">
        <title>Whole genome shotgun sequence of Streptomyces hygroscopicus NBRC 113678.</title>
        <authorList>
            <person name="Komaki H."/>
            <person name="Tamura T."/>
        </authorList>
    </citation>
    <scope>NUCLEOTIDE SEQUENCE</scope>
    <source>
        <strain evidence="2">N11-34</strain>
    </source>
</reference>
<keyword evidence="1" id="KW-0175">Coiled coil</keyword>
<dbReference type="RefSeq" id="WP_236260102.1">
    <property type="nucleotide sequence ID" value="NZ_BNEK01000007.1"/>
</dbReference>
<gene>
    <name evidence="2" type="ORF">TPA0910_87170</name>
</gene>